<keyword evidence="4" id="KW-1185">Reference proteome</keyword>
<proteinExistence type="predicted"/>
<feature type="transmembrane region" description="Helical" evidence="2">
    <location>
        <begin position="182"/>
        <end position="206"/>
    </location>
</feature>
<evidence type="ECO:0000313" key="3">
    <source>
        <dbReference type="EMBL" id="KRO04257.1"/>
    </source>
</evidence>
<keyword evidence="2" id="KW-0812">Transmembrane</keyword>
<organism evidence="3 4">
    <name type="scientific">Levilactobacillus paucivorans</name>
    <dbReference type="NCBI Taxonomy" id="616990"/>
    <lineage>
        <taxon>Bacteria</taxon>
        <taxon>Bacillati</taxon>
        <taxon>Bacillota</taxon>
        <taxon>Bacilli</taxon>
        <taxon>Lactobacillales</taxon>
        <taxon>Lactobacillaceae</taxon>
        <taxon>Levilactobacillus</taxon>
    </lineage>
</organism>
<evidence type="ECO:0000256" key="2">
    <source>
        <dbReference type="SAM" id="Phobius"/>
    </source>
</evidence>
<name>A0A0R2LRN8_9LACO</name>
<keyword evidence="2" id="KW-0472">Membrane</keyword>
<feature type="transmembrane region" description="Helical" evidence="2">
    <location>
        <begin position="40"/>
        <end position="59"/>
    </location>
</feature>
<feature type="transmembrane region" description="Helical" evidence="2">
    <location>
        <begin position="254"/>
        <end position="275"/>
    </location>
</feature>
<accession>A0A0R2LRN8</accession>
<protein>
    <submittedName>
        <fullName evidence="3">Uncharacterized protein</fullName>
    </submittedName>
</protein>
<comment type="caution">
    <text evidence="3">The sequence shown here is derived from an EMBL/GenBank/DDBJ whole genome shotgun (WGS) entry which is preliminary data.</text>
</comment>
<feature type="region of interest" description="Disordered" evidence="1">
    <location>
        <begin position="15"/>
        <end position="34"/>
    </location>
</feature>
<evidence type="ECO:0000256" key="1">
    <source>
        <dbReference type="SAM" id="MobiDB-lite"/>
    </source>
</evidence>
<feature type="transmembrane region" description="Helical" evidence="2">
    <location>
        <begin position="218"/>
        <end position="242"/>
    </location>
</feature>
<dbReference type="EMBL" id="JQCA01000038">
    <property type="protein sequence ID" value="KRO04257.1"/>
    <property type="molecule type" value="Genomic_DNA"/>
</dbReference>
<keyword evidence="2" id="KW-1133">Transmembrane helix</keyword>
<gene>
    <name evidence="3" type="ORF">IV54_GL001505</name>
</gene>
<dbReference type="AlphaFoldDB" id="A0A0R2LRN8"/>
<feature type="compositionally biased region" description="Polar residues" evidence="1">
    <location>
        <begin position="25"/>
        <end position="34"/>
    </location>
</feature>
<sequence length="281" mass="29526">MEGMLMSANSRMARYHSGEAEDPQPQASPNQNGYQRRPALARWVAVLITLLTITVGLRFTVFNANYTAGVVSRDNTGQKVINDLNNDLLSLGISGNPVTSGLVQPYLEQGIAEIYGETATTVDDADLKAAIAAQAQAMGVTASDSLQTSLANQAQKTVKQAVQTDTMMAAGTKIRRARQIDLWAIVAVVMLLIVTTIYAFSVYHVLGSLGPGLTVGGVLTIVLSVAGYFGLPVVLAGMTAAVQTAVTTVGHSGLGVIIFIGAAEIVLGLLVLLGHRTFRKA</sequence>
<dbReference type="PATRIC" id="fig|616990.3.peg.1595"/>
<evidence type="ECO:0000313" key="4">
    <source>
        <dbReference type="Proteomes" id="UP000051906"/>
    </source>
</evidence>
<reference evidence="3 4" key="1">
    <citation type="journal article" date="2015" name="Genome Announc.">
        <title>Expanding the biotechnology potential of lactobacilli through comparative genomics of 213 strains and associated genera.</title>
        <authorList>
            <person name="Sun Z."/>
            <person name="Harris H.M."/>
            <person name="McCann A."/>
            <person name="Guo C."/>
            <person name="Argimon S."/>
            <person name="Zhang W."/>
            <person name="Yang X."/>
            <person name="Jeffery I.B."/>
            <person name="Cooney J.C."/>
            <person name="Kagawa T.F."/>
            <person name="Liu W."/>
            <person name="Song Y."/>
            <person name="Salvetti E."/>
            <person name="Wrobel A."/>
            <person name="Rasinkangas P."/>
            <person name="Parkhill J."/>
            <person name="Rea M.C."/>
            <person name="O'Sullivan O."/>
            <person name="Ritari J."/>
            <person name="Douillard F.P."/>
            <person name="Paul Ross R."/>
            <person name="Yang R."/>
            <person name="Briner A.E."/>
            <person name="Felis G.E."/>
            <person name="de Vos W.M."/>
            <person name="Barrangou R."/>
            <person name="Klaenhammer T.R."/>
            <person name="Caufield P.W."/>
            <person name="Cui Y."/>
            <person name="Zhang H."/>
            <person name="O'Toole P.W."/>
        </authorList>
    </citation>
    <scope>NUCLEOTIDE SEQUENCE [LARGE SCALE GENOMIC DNA]</scope>
    <source>
        <strain evidence="3 4">DSM 22467</strain>
    </source>
</reference>
<dbReference type="Proteomes" id="UP000051906">
    <property type="component" value="Unassembled WGS sequence"/>
</dbReference>